<name>A0A0V1AX86_TRISP</name>
<accession>A0A0V1AX86</accession>
<dbReference type="OrthoDB" id="10442337at2759"/>
<dbReference type="EMBL" id="JYDH01000172">
    <property type="protein sequence ID" value="KRY29375.1"/>
    <property type="molecule type" value="Genomic_DNA"/>
</dbReference>
<keyword evidence="2" id="KW-1185">Reference proteome</keyword>
<comment type="caution">
    <text evidence="1">The sequence shown here is derived from an EMBL/GenBank/DDBJ whole genome shotgun (WGS) entry which is preliminary data.</text>
</comment>
<evidence type="ECO:0000313" key="2">
    <source>
        <dbReference type="Proteomes" id="UP000054776"/>
    </source>
</evidence>
<protein>
    <submittedName>
        <fullName evidence="1">Uncharacterized protein</fullName>
    </submittedName>
</protein>
<sequence>MGRALGVHAELHLCLRTIGTHLKSTGMCCQIRSSTITSPRIVNNCLSLSIIVFQGISVIAMTHDHFENASTTLHNVFPSNNPAKLVCNQRYKGYLEFSKSGLEFQALRVLADVKLQIT</sequence>
<evidence type="ECO:0000313" key="1">
    <source>
        <dbReference type="EMBL" id="KRY29375.1"/>
    </source>
</evidence>
<proteinExistence type="predicted"/>
<dbReference type="Proteomes" id="UP000054776">
    <property type="component" value="Unassembled WGS sequence"/>
</dbReference>
<dbReference type="AlphaFoldDB" id="A0A0V1AX86"/>
<dbReference type="InParanoid" id="A0A0V1AX86"/>
<reference evidence="1 2" key="1">
    <citation type="submission" date="2015-01" db="EMBL/GenBank/DDBJ databases">
        <title>Evolution of Trichinella species and genotypes.</title>
        <authorList>
            <person name="Korhonen P.K."/>
            <person name="Edoardo P."/>
            <person name="Giuseppe L.R."/>
            <person name="Gasser R.B."/>
        </authorList>
    </citation>
    <scope>NUCLEOTIDE SEQUENCE [LARGE SCALE GENOMIC DNA]</scope>
    <source>
        <strain evidence="1">ISS3</strain>
    </source>
</reference>
<organism evidence="1 2">
    <name type="scientific">Trichinella spiralis</name>
    <name type="common">Trichina worm</name>
    <dbReference type="NCBI Taxonomy" id="6334"/>
    <lineage>
        <taxon>Eukaryota</taxon>
        <taxon>Metazoa</taxon>
        <taxon>Ecdysozoa</taxon>
        <taxon>Nematoda</taxon>
        <taxon>Enoplea</taxon>
        <taxon>Dorylaimia</taxon>
        <taxon>Trichinellida</taxon>
        <taxon>Trichinellidae</taxon>
        <taxon>Trichinella</taxon>
    </lineage>
</organism>
<gene>
    <name evidence="1" type="ORF">T01_7585</name>
</gene>